<organism evidence="2 3">
    <name type="scientific">Candidatus Sulfobium mesophilum</name>
    <dbReference type="NCBI Taxonomy" id="2016548"/>
    <lineage>
        <taxon>Bacteria</taxon>
        <taxon>Pseudomonadati</taxon>
        <taxon>Nitrospirota</taxon>
        <taxon>Nitrospiria</taxon>
        <taxon>Nitrospirales</taxon>
        <taxon>Nitrospiraceae</taxon>
        <taxon>Candidatus Sulfobium</taxon>
    </lineage>
</organism>
<feature type="domain" description="THIF-type NAD/FAD binding fold" evidence="1">
    <location>
        <begin position="16"/>
        <end position="266"/>
    </location>
</feature>
<dbReference type="EMBL" id="OUUY01000001">
    <property type="protein sequence ID" value="SPP99479.1"/>
    <property type="molecule type" value="Genomic_DNA"/>
</dbReference>
<gene>
    <name evidence="2" type="ORF">NBG4_10013</name>
</gene>
<protein>
    <submittedName>
        <fullName evidence="2">ThiF family protein</fullName>
    </submittedName>
</protein>
<dbReference type="PANTHER" id="PTHR43267">
    <property type="entry name" value="TRNA THREONYLCARBAMOYLADENOSINE DEHYDRATASE"/>
    <property type="match status" value="1"/>
</dbReference>
<dbReference type="CDD" id="cd01483">
    <property type="entry name" value="E1_enzyme_family"/>
    <property type="match status" value="1"/>
</dbReference>
<dbReference type="SUPFAM" id="SSF69572">
    <property type="entry name" value="Activating enzymes of the ubiquitin-like proteins"/>
    <property type="match status" value="1"/>
</dbReference>
<dbReference type="Gene3D" id="3.40.50.720">
    <property type="entry name" value="NAD(P)-binding Rossmann-like Domain"/>
    <property type="match status" value="1"/>
</dbReference>
<dbReference type="Pfam" id="PF00899">
    <property type="entry name" value="ThiF"/>
    <property type="match status" value="1"/>
</dbReference>
<dbReference type="Proteomes" id="UP000245125">
    <property type="component" value="Unassembled WGS sequence"/>
</dbReference>
<dbReference type="NCBIfam" id="NF006077">
    <property type="entry name" value="PRK08223.1"/>
    <property type="match status" value="1"/>
</dbReference>
<evidence type="ECO:0000313" key="3">
    <source>
        <dbReference type="Proteomes" id="UP000245125"/>
    </source>
</evidence>
<evidence type="ECO:0000259" key="1">
    <source>
        <dbReference type="Pfam" id="PF00899"/>
    </source>
</evidence>
<proteinExistence type="predicted"/>
<dbReference type="InterPro" id="IPR000594">
    <property type="entry name" value="ThiF_NAD_FAD-bd"/>
</dbReference>
<reference evidence="3" key="1">
    <citation type="submission" date="2018-03" db="EMBL/GenBank/DDBJ databases">
        <authorList>
            <person name="Zecchin S."/>
        </authorList>
    </citation>
    <scope>NUCLEOTIDE SEQUENCE [LARGE SCALE GENOMIC DNA]</scope>
</reference>
<keyword evidence="3" id="KW-1185">Reference proteome</keyword>
<sequence>MSSTSTDIDKLIEEEFSRNIGLLSESEQKRMLESRIAVAGAGGVGGLHILTLARLGIGKFNIADNDIFERVNISRQFGANTHTMGQNKAGVLGQMVKDINCHADVRMFHDGINSDNISAFLDGVDIFVDGLDFFAIDIRRLAFRASRERGIIALTSAPLGFGATLEVFSPTGMSFDDYFNISDDMTYLEKMAAFAAGLAPHPYHIRYVDMSKVSLAKRTGPAVSLACTLAASLIASEVVKIITGKDKVYPVPHYLQIDLLRGKFKRGYILMGGRNPLQKLKKWMILKKAQSMNIEDNGQQL</sequence>
<dbReference type="PANTHER" id="PTHR43267:SF1">
    <property type="entry name" value="TRNA THREONYLCARBAMOYLADENOSINE DEHYDRATASE"/>
    <property type="match status" value="1"/>
</dbReference>
<dbReference type="InterPro" id="IPR035985">
    <property type="entry name" value="Ubiquitin-activating_enz"/>
</dbReference>
<dbReference type="GO" id="GO:0008641">
    <property type="term" value="F:ubiquitin-like modifier activating enzyme activity"/>
    <property type="evidence" value="ECO:0007669"/>
    <property type="project" value="InterPro"/>
</dbReference>
<dbReference type="InterPro" id="IPR045886">
    <property type="entry name" value="ThiF/MoeB/HesA"/>
</dbReference>
<evidence type="ECO:0000313" key="2">
    <source>
        <dbReference type="EMBL" id="SPP99479.1"/>
    </source>
</evidence>
<dbReference type="AlphaFoldDB" id="A0A2U3QDS0"/>
<name>A0A2U3QDS0_9BACT</name>
<accession>A0A2U3QDS0</accession>
<dbReference type="GO" id="GO:0061503">
    <property type="term" value="F:tRNA threonylcarbamoyladenosine dehydratase"/>
    <property type="evidence" value="ECO:0007669"/>
    <property type="project" value="TreeGrafter"/>
</dbReference>
<dbReference type="GO" id="GO:0061504">
    <property type="term" value="P:cyclic threonylcarbamoyladenosine biosynthetic process"/>
    <property type="evidence" value="ECO:0007669"/>
    <property type="project" value="TreeGrafter"/>
</dbReference>